<keyword evidence="6" id="KW-1185">Reference proteome</keyword>
<evidence type="ECO:0000256" key="3">
    <source>
        <dbReference type="ARBA" id="ARBA00022490"/>
    </source>
</evidence>
<dbReference type="FunFam" id="3.30.870.10:FF:000004">
    <property type="entry name" value="protein FAM83H isoform X2"/>
    <property type="match status" value="1"/>
</dbReference>
<sequence length="571" mass="64462">MFGYPSAEAKSWLHRGYGNPQGATGQLKSRLEDLKKPWRTEITPSTLQHSETARLAVDAFLEQGESGYRQAIVQEKELPFLSTLDMDYMNQHSQSIIGSPIKGHEAGLTREDSADRVSLLSGVTSGTYFPFMSDIDPPELELGWPVVPPVSWFEKTEVNLYFQRDKASNVKELFRSLISKAKRVIAIVMDLFTDMEILSDLMEASGKRHVPVYLILDEKNLNHFAEMCSKMDLTMEDFPNMRIRCVSGDTYYSKAGKKLAGQALEKFMMIDCEQVLAGTYSFTWLCSQVHTSLVIQFRGKLVEDFDREFRCIYAESISVNKLSASSGEGSTSSPHRNLQKTEPVLKHTQMNESEYSSPSSSSSNSSIVSVKRSPYRNQTTSTVPCEQKELAPGETRKDALGFLRLCDLKHQNRELPNSSYSTSIKLNYPFDDTSNLLRLKASLVSVSSPMLDTNARYGYDLQLGTEDTGINNKFLYAAQPMEDLNKTQKDEKPVTHRYTKLDLLSKPINPLNSEIRYTVPSPSGLCDDGPTENKSHIHRNEKRMTLGHSKLDLITNYNKSKGKQIHSRFEL</sequence>
<dbReference type="InterPro" id="IPR050944">
    <property type="entry name" value="FAM83"/>
</dbReference>
<feature type="compositionally biased region" description="Polar residues" evidence="4">
    <location>
        <begin position="375"/>
        <end position="384"/>
    </location>
</feature>
<dbReference type="CTD" id="128876"/>
<name>A0AA97JHS2_EUBMA</name>
<comment type="subcellular location">
    <subcellularLocation>
        <location evidence="1">Cytoplasm</location>
    </subcellularLocation>
</comment>
<dbReference type="KEGG" id="emc:129331270"/>
<evidence type="ECO:0000259" key="5">
    <source>
        <dbReference type="Pfam" id="PF07894"/>
    </source>
</evidence>
<dbReference type="Proteomes" id="UP001190640">
    <property type="component" value="Chromosome 5"/>
</dbReference>
<dbReference type="Gene3D" id="3.30.870.10">
    <property type="entry name" value="Endonuclease Chain A"/>
    <property type="match status" value="1"/>
</dbReference>
<dbReference type="PANTHER" id="PTHR16181">
    <property type="entry name" value="PROTEIN FAM83A-RELATED"/>
    <property type="match status" value="1"/>
</dbReference>
<protein>
    <submittedName>
        <fullName evidence="7">Protein FAM83C</fullName>
    </submittedName>
</protein>
<dbReference type="InterPro" id="IPR012461">
    <property type="entry name" value="SACK1"/>
</dbReference>
<dbReference type="PANTHER" id="PTHR16181:SF29">
    <property type="entry name" value="PROTEIN FAM83A-RELATED"/>
    <property type="match status" value="1"/>
</dbReference>
<comment type="similarity">
    <text evidence="2">Belongs to the FAM83 family.</text>
</comment>
<feature type="compositionally biased region" description="Low complexity" evidence="4">
    <location>
        <begin position="353"/>
        <end position="372"/>
    </location>
</feature>
<reference evidence="7" key="1">
    <citation type="submission" date="2025-08" db="UniProtKB">
        <authorList>
            <consortium name="RefSeq"/>
        </authorList>
    </citation>
    <scope>IDENTIFICATION</scope>
    <source>
        <tissue evidence="7">Blood</tissue>
    </source>
</reference>
<gene>
    <name evidence="7" type="primary">FAM83C</name>
</gene>
<dbReference type="GO" id="GO:0007165">
    <property type="term" value="P:signal transduction"/>
    <property type="evidence" value="ECO:0007669"/>
    <property type="project" value="TreeGrafter"/>
</dbReference>
<feature type="region of interest" description="Disordered" evidence="4">
    <location>
        <begin position="323"/>
        <end position="342"/>
    </location>
</feature>
<dbReference type="RefSeq" id="XP_054837696.1">
    <property type="nucleotide sequence ID" value="XM_054981721.1"/>
</dbReference>
<evidence type="ECO:0000256" key="4">
    <source>
        <dbReference type="SAM" id="MobiDB-lite"/>
    </source>
</evidence>
<dbReference type="GO" id="GO:0019901">
    <property type="term" value="F:protein kinase binding"/>
    <property type="evidence" value="ECO:0007669"/>
    <property type="project" value="TreeGrafter"/>
</dbReference>
<dbReference type="GO" id="GO:0005737">
    <property type="term" value="C:cytoplasm"/>
    <property type="evidence" value="ECO:0007669"/>
    <property type="project" value="UniProtKB-SubCell"/>
</dbReference>
<dbReference type="AlphaFoldDB" id="A0AA97JHS2"/>
<organism evidence="6 7">
    <name type="scientific">Eublepharis macularius</name>
    <name type="common">Leopard gecko</name>
    <name type="synonym">Cyrtodactylus macularius</name>
    <dbReference type="NCBI Taxonomy" id="481883"/>
    <lineage>
        <taxon>Eukaryota</taxon>
        <taxon>Metazoa</taxon>
        <taxon>Chordata</taxon>
        <taxon>Craniata</taxon>
        <taxon>Vertebrata</taxon>
        <taxon>Euteleostomi</taxon>
        <taxon>Lepidosauria</taxon>
        <taxon>Squamata</taxon>
        <taxon>Bifurcata</taxon>
        <taxon>Gekkota</taxon>
        <taxon>Eublepharidae</taxon>
        <taxon>Eublepharinae</taxon>
        <taxon>Eublepharis</taxon>
    </lineage>
</organism>
<feature type="domain" description="Scaffolding anchor of CK1" evidence="5">
    <location>
        <begin position="42"/>
        <end position="316"/>
    </location>
</feature>
<dbReference type="GeneID" id="129331270"/>
<feature type="compositionally biased region" description="Low complexity" evidence="4">
    <location>
        <begin position="323"/>
        <end position="333"/>
    </location>
</feature>
<feature type="region of interest" description="Disordered" evidence="4">
    <location>
        <begin position="349"/>
        <end position="390"/>
    </location>
</feature>
<evidence type="ECO:0000256" key="1">
    <source>
        <dbReference type="ARBA" id="ARBA00004496"/>
    </source>
</evidence>
<keyword evidence="3" id="KW-0963">Cytoplasm</keyword>
<accession>A0AA97JHS2</accession>
<evidence type="ECO:0000256" key="2">
    <source>
        <dbReference type="ARBA" id="ARBA00006937"/>
    </source>
</evidence>
<evidence type="ECO:0000313" key="7">
    <source>
        <dbReference type="RefSeq" id="XP_054837696.1"/>
    </source>
</evidence>
<dbReference type="SUPFAM" id="SSF56024">
    <property type="entry name" value="Phospholipase D/nuclease"/>
    <property type="match status" value="1"/>
</dbReference>
<dbReference type="Pfam" id="PF07894">
    <property type="entry name" value="SACK1"/>
    <property type="match status" value="1"/>
</dbReference>
<proteinExistence type="inferred from homology"/>
<evidence type="ECO:0000313" key="6">
    <source>
        <dbReference type="Proteomes" id="UP001190640"/>
    </source>
</evidence>